<dbReference type="PATRIC" id="fig|452652.3.peg.927"/>
<evidence type="ECO:0000313" key="2">
    <source>
        <dbReference type="EMBL" id="BAJ26773.1"/>
    </source>
</evidence>
<dbReference type="Proteomes" id="UP000007076">
    <property type="component" value="Chromosome"/>
</dbReference>
<keyword evidence="2" id="KW-0808">Transferase</keyword>
<dbReference type="HOGENOM" id="CLU_093811_0_0_11"/>
<reference evidence="2 3" key="1">
    <citation type="journal article" date="2010" name="DNA Res.">
        <title>Genome sequence of Kitasatospora setae NBRC 14216T: an evolutionary snapshot of the family Streptomycetaceae.</title>
        <authorList>
            <person name="Ichikawa N."/>
            <person name="Oguchi A."/>
            <person name="Ikeda H."/>
            <person name="Ishikawa J."/>
            <person name="Kitani S."/>
            <person name="Watanabe Y."/>
            <person name="Nakamura S."/>
            <person name="Katano Y."/>
            <person name="Kishi E."/>
            <person name="Sasagawa M."/>
            <person name="Ankai A."/>
            <person name="Fukui S."/>
            <person name="Hashimoto Y."/>
            <person name="Kamata S."/>
            <person name="Otoguro M."/>
            <person name="Tanikawa S."/>
            <person name="Nihira T."/>
            <person name="Horinouchi S."/>
            <person name="Ohnishi Y."/>
            <person name="Hayakawa M."/>
            <person name="Kuzuyama T."/>
            <person name="Arisawa A."/>
            <person name="Nomoto F."/>
            <person name="Miura H."/>
            <person name="Takahashi Y."/>
            <person name="Fujita N."/>
        </authorList>
    </citation>
    <scope>NUCLEOTIDE SEQUENCE [LARGE SCALE GENOMIC DNA]</scope>
    <source>
        <strain evidence="3">ATCC 33774 / DSM 43861 / JCM 3304 / KCC A-0304 / NBRC 14216 / KM-6054</strain>
    </source>
</reference>
<dbReference type="EMBL" id="AP010968">
    <property type="protein sequence ID" value="BAJ26773.1"/>
    <property type="molecule type" value="Genomic_DNA"/>
</dbReference>
<accession>E4N6E2</accession>
<protein>
    <submittedName>
        <fullName evidence="2">Putative acetyltransferase</fullName>
        <ecNumber evidence="2">2.3.1.-</ecNumber>
    </submittedName>
</protein>
<dbReference type="RefSeq" id="WP_014134092.1">
    <property type="nucleotide sequence ID" value="NC_016109.1"/>
</dbReference>
<feature type="domain" description="N-acetyltransferase" evidence="1">
    <location>
        <begin position="134"/>
        <end position="265"/>
    </location>
</feature>
<name>E4N6E2_KITSK</name>
<proteinExistence type="predicted"/>
<keyword evidence="3" id="KW-1185">Reference proteome</keyword>
<dbReference type="GO" id="GO:0016747">
    <property type="term" value="F:acyltransferase activity, transferring groups other than amino-acyl groups"/>
    <property type="evidence" value="ECO:0007669"/>
    <property type="project" value="InterPro"/>
</dbReference>
<dbReference type="SUPFAM" id="SSF55729">
    <property type="entry name" value="Acyl-CoA N-acyltransferases (Nat)"/>
    <property type="match status" value="1"/>
</dbReference>
<sequence length="265" mass="26878">MNLTTDEVAAAGAAWVWRPDDAEVFADGTCTVLRLPDRYAFDLSVVSFTPTGPLGAAVDAVLALARTLGPPVLDWQVLIGDPPGLGAELAARGGRVKLGLEILAADLSAGAPPTVASGAASGAATELRWVRDPATARDAAAIEVIGFGGELPPAAWYEDAAARGGASVPAGRGGTLVAYADGTPVGAASLELVDGVARLTGGVVVPSWRGRGVYRELLGARLAYGVANGARLALVKANPDTSGPILRRNGFTGFGQEPVYVVRLG</sequence>
<dbReference type="AlphaFoldDB" id="E4N6E2"/>
<dbReference type="Pfam" id="PF00583">
    <property type="entry name" value="Acetyltransf_1"/>
    <property type="match status" value="1"/>
</dbReference>
<evidence type="ECO:0000259" key="1">
    <source>
        <dbReference type="PROSITE" id="PS51186"/>
    </source>
</evidence>
<dbReference type="CDD" id="cd04301">
    <property type="entry name" value="NAT_SF"/>
    <property type="match status" value="1"/>
</dbReference>
<organism evidence="2 3">
    <name type="scientific">Kitasatospora setae (strain ATCC 33774 / DSM 43861 / JCM 3304 / KCC A-0304 / NBRC 14216 / KM-6054)</name>
    <name type="common">Streptomyces setae</name>
    <dbReference type="NCBI Taxonomy" id="452652"/>
    <lineage>
        <taxon>Bacteria</taxon>
        <taxon>Bacillati</taxon>
        <taxon>Actinomycetota</taxon>
        <taxon>Actinomycetes</taxon>
        <taxon>Kitasatosporales</taxon>
        <taxon>Streptomycetaceae</taxon>
        <taxon>Kitasatospora</taxon>
    </lineage>
</organism>
<dbReference type="InterPro" id="IPR016181">
    <property type="entry name" value="Acyl_CoA_acyltransferase"/>
</dbReference>
<dbReference type="Gene3D" id="3.40.630.30">
    <property type="match status" value="1"/>
</dbReference>
<dbReference type="STRING" id="452652.KSE_09360"/>
<dbReference type="InterPro" id="IPR000182">
    <property type="entry name" value="GNAT_dom"/>
</dbReference>
<evidence type="ECO:0000313" key="3">
    <source>
        <dbReference type="Proteomes" id="UP000007076"/>
    </source>
</evidence>
<keyword evidence="2" id="KW-0012">Acyltransferase</keyword>
<dbReference type="KEGG" id="ksk:KSE_09360"/>
<gene>
    <name evidence="2" type="ordered locus">KSE_09360</name>
</gene>
<dbReference type="EC" id="2.3.1.-" evidence="2"/>
<dbReference type="eggNOG" id="COG0456">
    <property type="taxonomic scope" value="Bacteria"/>
</dbReference>
<dbReference type="PROSITE" id="PS51186">
    <property type="entry name" value="GNAT"/>
    <property type="match status" value="1"/>
</dbReference>